<dbReference type="Proteomes" id="UP000449710">
    <property type="component" value="Unassembled WGS sequence"/>
</dbReference>
<sequence>MEPLDFIYKRHSVRKFKEAPVPNEDIKEIINAATYAPSGKNRQNWHFVVVKNREVIEKMSRAIEKKGKELVAGLPEEKSKEFLKYLPFYSFFTKAPVTVLVFAGPYPTTGADLLRAKGASEEEIRELEKHNPGIQNVAAAMENLLLAAANLGYGTCWMTGPNFAAEEIQEVVGFQKEGYYLAAMTPLGVPEEKELWSPKRKPLEEVLDIIE</sequence>
<dbReference type="SUPFAM" id="SSF55469">
    <property type="entry name" value="FMN-dependent nitroreductase-like"/>
    <property type="match status" value="1"/>
</dbReference>
<feature type="domain" description="Nitroreductase" evidence="4">
    <location>
        <begin position="7"/>
        <end position="187"/>
    </location>
</feature>
<evidence type="ECO:0000256" key="2">
    <source>
        <dbReference type="ARBA" id="ARBA00022643"/>
    </source>
</evidence>
<dbReference type="AlphaFoldDB" id="A0AA43XK26"/>
<dbReference type="InterPro" id="IPR029479">
    <property type="entry name" value="Nitroreductase"/>
</dbReference>
<dbReference type="PANTHER" id="PTHR23026">
    <property type="entry name" value="NADPH NITROREDUCTASE"/>
    <property type="match status" value="1"/>
</dbReference>
<proteinExistence type="predicted"/>
<organism evidence="5 6">
    <name type="scientific">Isachenkonia alkalipeptolytica</name>
    <dbReference type="NCBI Taxonomy" id="2565777"/>
    <lineage>
        <taxon>Bacteria</taxon>
        <taxon>Bacillati</taxon>
        <taxon>Bacillota</taxon>
        <taxon>Clostridia</taxon>
        <taxon>Eubacteriales</taxon>
        <taxon>Clostridiaceae</taxon>
        <taxon>Isachenkonia</taxon>
    </lineage>
</organism>
<dbReference type="RefSeq" id="WP_160720680.1">
    <property type="nucleotide sequence ID" value="NZ_SUMG01000007.1"/>
</dbReference>
<reference evidence="5 6" key="1">
    <citation type="submission" date="2019-04" db="EMBL/GenBank/DDBJ databases">
        <title>Isachenkonia alkalipeptolytica gen. nov. sp. nov. a new anaerobic, alkiliphilic organothrophic bacterium capable to reduce synthesized ferrihydrite isolated from a soda lake.</title>
        <authorList>
            <person name="Toshchakov S.V."/>
            <person name="Zavarzina D.G."/>
            <person name="Zhilina T.N."/>
            <person name="Kostrikina N.A."/>
            <person name="Kublanov I.V."/>
        </authorList>
    </citation>
    <scope>NUCLEOTIDE SEQUENCE [LARGE SCALE GENOMIC DNA]</scope>
    <source>
        <strain evidence="5 6">Z-1701</strain>
    </source>
</reference>
<comment type="caution">
    <text evidence="5">The sequence shown here is derived from an EMBL/GenBank/DDBJ whole genome shotgun (WGS) entry which is preliminary data.</text>
</comment>
<keyword evidence="3" id="KW-0560">Oxidoreductase</keyword>
<keyword evidence="1" id="KW-0285">Flavoprotein</keyword>
<name>A0AA43XK26_9CLOT</name>
<evidence type="ECO:0000313" key="5">
    <source>
        <dbReference type="EMBL" id="NBG88278.1"/>
    </source>
</evidence>
<dbReference type="PANTHER" id="PTHR23026:SF90">
    <property type="entry name" value="IODOTYROSINE DEIODINASE 1"/>
    <property type="match status" value="1"/>
</dbReference>
<dbReference type="InterPro" id="IPR050627">
    <property type="entry name" value="Nitroreductase/BluB"/>
</dbReference>
<keyword evidence="2" id="KW-0288">FMN</keyword>
<keyword evidence="6" id="KW-1185">Reference proteome</keyword>
<evidence type="ECO:0000256" key="3">
    <source>
        <dbReference type="ARBA" id="ARBA00023002"/>
    </source>
</evidence>
<dbReference type="GO" id="GO:0016491">
    <property type="term" value="F:oxidoreductase activity"/>
    <property type="evidence" value="ECO:0007669"/>
    <property type="project" value="UniProtKB-KW"/>
</dbReference>
<evidence type="ECO:0000256" key="1">
    <source>
        <dbReference type="ARBA" id="ARBA00022630"/>
    </source>
</evidence>
<protein>
    <submittedName>
        <fullName evidence="5">Nitroreductase</fullName>
    </submittedName>
</protein>
<gene>
    <name evidence="5" type="ORF">ISALK_07165</name>
</gene>
<evidence type="ECO:0000313" key="6">
    <source>
        <dbReference type="Proteomes" id="UP000449710"/>
    </source>
</evidence>
<dbReference type="Gene3D" id="3.40.109.10">
    <property type="entry name" value="NADH Oxidase"/>
    <property type="match status" value="1"/>
</dbReference>
<evidence type="ECO:0000259" key="4">
    <source>
        <dbReference type="Pfam" id="PF00881"/>
    </source>
</evidence>
<accession>A0AA43XK26</accession>
<dbReference type="InterPro" id="IPR000415">
    <property type="entry name" value="Nitroreductase-like"/>
</dbReference>
<dbReference type="Pfam" id="PF00881">
    <property type="entry name" value="Nitroreductase"/>
    <property type="match status" value="1"/>
</dbReference>
<dbReference type="EMBL" id="SUMG01000007">
    <property type="protein sequence ID" value="NBG88278.1"/>
    <property type="molecule type" value="Genomic_DNA"/>
</dbReference>